<dbReference type="GO" id="GO:0016410">
    <property type="term" value="F:N-acyltransferase activity"/>
    <property type="evidence" value="ECO:0007669"/>
    <property type="project" value="TreeGrafter"/>
</dbReference>
<evidence type="ECO:0000259" key="6">
    <source>
        <dbReference type="PROSITE" id="PS51934"/>
    </source>
</evidence>
<keyword evidence="5" id="KW-1133">Transmembrane helix</keyword>
<evidence type="ECO:0000313" key="8">
    <source>
        <dbReference type="EMBL" id="CAF1379952.1"/>
    </source>
</evidence>
<accession>A0A815JBS5</accession>
<dbReference type="Gene3D" id="3.90.1720.10">
    <property type="entry name" value="endopeptidase domain like (from Nostoc punctiforme)"/>
    <property type="match status" value="1"/>
</dbReference>
<evidence type="ECO:0000313" key="9">
    <source>
        <dbReference type="Proteomes" id="UP000663828"/>
    </source>
</evidence>
<evidence type="ECO:0000313" key="7">
    <source>
        <dbReference type="EMBL" id="CAF0735319.1"/>
    </source>
</evidence>
<sequence length="191" mass="21191">MAEVAKIENTKENEDLLSKAKPGDMIEFIRGAYSHWAIYVDNGFVIHRWGDHDGIGKSVGFWGNFLTLSGTQFDKATILQSKVDDVLGLGGKARINNYRDGQWKPLETDVILDKARRALNKEGYNLVYDNCEHFATECRYGQASSRQVQVAVGASAATGVVISGLALAVAYLFSRSPDKEDKDKNSEKRKD</sequence>
<feature type="transmembrane region" description="Helical" evidence="5">
    <location>
        <begin position="150"/>
        <end position="173"/>
    </location>
</feature>
<evidence type="ECO:0000256" key="5">
    <source>
        <dbReference type="SAM" id="Phobius"/>
    </source>
</evidence>
<comment type="similarity">
    <text evidence="1">Belongs to the H-rev107 family.</text>
</comment>
<keyword evidence="3" id="KW-0378">Hydrolase</keyword>
<reference evidence="8" key="1">
    <citation type="submission" date="2021-02" db="EMBL/GenBank/DDBJ databases">
        <authorList>
            <person name="Nowell W R."/>
        </authorList>
    </citation>
    <scope>NUCLEOTIDE SEQUENCE</scope>
</reference>
<dbReference type="GO" id="GO:0004623">
    <property type="term" value="F:phospholipase A2 activity"/>
    <property type="evidence" value="ECO:0007669"/>
    <property type="project" value="TreeGrafter"/>
</dbReference>
<proteinExistence type="inferred from homology"/>
<gene>
    <name evidence="7" type="ORF">EDS130_LOCUS1392</name>
    <name evidence="8" type="ORF">XAT740_LOCUS33019</name>
</gene>
<dbReference type="OrthoDB" id="421951at2759"/>
<feature type="domain" description="LRAT" evidence="6">
    <location>
        <begin position="25"/>
        <end position="147"/>
    </location>
</feature>
<dbReference type="PANTHER" id="PTHR13943:SF77">
    <property type="entry name" value="LRAT DOMAIN-CONTAINING PROTEIN"/>
    <property type="match status" value="1"/>
</dbReference>
<keyword evidence="2" id="KW-0808">Transferase</keyword>
<dbReference type="PROSITE" id="PS51934">
    <property type="entry name" value="LRAT"/>
    <property type="match status" value="1"/>
</dbReference>
<keyword evidence="5" id="KW-0812">Transmembrane</keyword>
<name>A0A815JBS5_ADIRI</name>
<keyword evidence="9" id="KW-1185">Reference proteome</keyword>
<dbReference type="AlphaFoldDB" id="A0A815JBS5"/>
<dbReference type="GO" id="GO:0070292">
    <property type="term" value="P:N-acylphosphatidylethanolamine metabolic process"/>
    <property type="evidence" value="ECO:0007669"/>
    <property type="project" value="TreeGrafter"/>
</dbReference>
<evidence type="ECO:0000256" key="1">
    <source>
        <dbReference type="ARBA" id="ARBA00007824"/>
    </source>
</evidence>
<dbReference type="Proteomes" id="UP000663852">
    <property type="component" value="Unassembled WGS sequence"/>
</dbReference>
<keyword evidence="4" id="KW-0443">Lipid metabolism</keyword>
<dbReference type="EMBL" id="CAJNOR010003123">
    <property type="protein sequence ID" value="CAF1379952.1"/>
    <property type="molecule type" value="Genomic_DNA"/>
</dbReference>
<evidence type="ECO:0000256" key="4">
    <source>
        <dbReference type="ARBA" id="ARBA00023098"/>
    </source>
</evidence>
<dbReference type="InterPro" id="IPR051496">
    <property type="entry name" value="H-rev107_PLA/AT"/>
</dbReference>
<dbReference type="Proteomes" id="UP000663828">
    <property type="component" value="Unassembled WGS sequence"/>
</dbReference>
<dbReference type="EMBL" id="CAJNOJ010000003">
    <property type="protein sequence ID" value="CAF0735319.1"/>
    <property type="molecule type" value="Genomic_DNA"/>
</dbReference>
<dbReference type="Pfam" id="PF04970">
    <property type="entry name" value="LRAT"/>
    <property type="match status" value="1"/>
</dbReference>
<dbReference type="GO" id="GO:0008970">
    <property type="term" value="F:phospholipase A1 activity"/>
    <property type="evidence" value="ECO:0007669"/>
    <property type="project" value="TreeGrafter"/>
</dbReference>
<dbReference type="GO" id="GO:0005737">
    <property type="term" value="C:cytoplasm"/>
    <property type="evidence" value="ECO:0007669"/>
    <property type="project" value="TreeGrafter"/>
</dbReference>
<dbReference type="InterPro" id="IPR007053">
    <property type="entry name" value="LRAT_dom"/>
</dbReference>
<dbReference type="PANTHER" id="PTHR13943">
    <property type="entry name" value="HRAS-LIKE SUPPRESSOR - RELATED"/>
    <property type="match status" value="1"/>
</dbReference>
<keyword evidence="5" id="KW-0472">Membrane</keyword>
<evidence type="ECO:0000256" key="3">
    <source>
        <dbReference type="ARBA" id="ARBA00022801"/>
    </source>
</evidence>
<protein>
    <recommendedName>
        <fullName evidence="6">LRAT domain-containing protein</fullName>
    </recommendedName>
</protein>
<comment type="caution">
    <text evidence="8">The sequence shown here is derived from an EMBL/GenBank/DDBJ whole genome shotgun (WGS) entry which is preliminary data.</text>
</comment>
<evidence type="ECO:0000256" key="2">
    <source>
        <dbReference type="ARBA" id="ARBA00022679"/>
    </source>
</evidence>
<organism evidence="8 9">
    <name type="scientific">Adineta ricciae</name>
    <name type="common">Rotifer</name>
    <dbReference type="NCBI Taxonomy" id="249248"/>
    <lineage>
        <taxon>Eukaryota</taxon>
        <taxon>Metazoa</taxon>
        <taxon>Spiralia</taxon>
        <taxon>Gnathifera</taxon>
        <taxon>Rotifera</taxon>
        <taxon>Eurotatoria</taxon>
        <taxon>Bdelloidea</taxon>
        <taxon>Adinetida</taxon>
        <taxon>Adinetidae</taxon>
        <taxon>Adineta</taxon>
    </lineage>
</organism>